<evidence type="ECO:0000313" key="2">
    <source>
        <dbReference type="EMBL" id="SFH60715.1"/>
    </source>
</evidence>
<evidence type="ECO:0000313" key="3">
    <source>
        <dbReference type="Proteomes" id="UP000199518"/>
    </source>
</evidence>
<protein>
    <submittedName>
        <fullName evidence="2">Uncharacterized protein</fullName>
    </submittedName>
</protein>
<name>A0A1I3BEI4_9PLAN</name>
<proteinExistence type="predicted"/>
<evidence type="ECO:0000256" key="1">
    <source>
        <dbReference type="SAM" id="SignalP"/>
    </source>
</evidence>
<dbReference type="EMBL" id="FOQD01000001">
    <property type="protein sequence ID" value="SFH60715.1"/>
    <property type="molecule type" value="Genomic_DNA"/>
</dbReference>
<feature type="signal peptide" evidence="1">
    <location>
        <begin position="1"/>
        <end position="31"/>
    </location>
</feature>
<keyword evidence="3" id="KW-1185">Reference proteome</keyword>
<organism evidence="2 3">
    <name type="scientific">Planctomicrobium piriforme</name>
    <dbReference type="NCBI Taxonomy" id="1576369"/>
    <lineage>
        <taxon>Bacteria</taxon>
        <taxon>Pseudomonadati</taxon>
        <taxon>Planctomycetota</taxon>
        <taxon>Planctomycetia</taxon>
        <taxon>Planctomycetales</taxon>
        <taxon>Planctomycetaceae</taxon>
        <taxon>Planctomicrobium</taxon>
    </lineage>
</organism>
<keyword evidence="1" id="KW-0732">Signal</keyword>
<dbReference type="Proteomes" id="UP000199518">
    <property type="component" value="Unassembled WGS sequence"/>
</dbReference>
<dbReference type="AlphaFoldDB" id="A0A1I3BEI4"/>
<feature type="chain" id="PRO_5011447175" evidence="1">
    <location>
        <begin position="32"/>
        <end position="121"/>
    </location>
</feature>
<dbReference type="RefSeq" id="WP_092047474.1">
    <property type="nucleotide sequence ID" value="NZ_FOQD01000001.1"/>
</dbReference>
<sequence length="121" mass="13256">MGRFSARFRKIGCWCLLVLALSSMVARNSFAKVRIYGGPVNAAPGGRYYPPGGFSGVNWTAGYYPGYPGTFRRDAQTPTYGQLNGVQPVFVPLGSIPAYYPRSNALTPYQFGYYSQSSSGW</sequence>
<accession>A0A1I3BEI4</accession>
<gene>
    <name evidence="2" type="ORF">SAMN05421753_101414</name>
</gene>
<reference evidence="3" key="1">
    <citation type="submission" date="2016-10" db="EMBL/GenBank/DDBJ databases">
        <authorList>
            <person name="Varghese N."/>
            <person name="Submissions S."/>
        </authorList>
    </citation>
    <scope>NUCLEOTIDE SEQUENCE [LARGE SCALE GENOMIC DNA]</scope>
    <source>
        <strain evidence="3">DSM 26348</strain>
    </source>
</reference>